<keyword evidence="1" id="KW-0472">Membrane</keyword>
<dbReference type="InterPro" id="IPR025557">
    <property type="entry name" value="DUF4282"/>
</dbReference>
<dbReference type="EMBL" id="CP123754">
    <property type="protein sequence ID" value="WGO82155.1"/>
    <property type="molecule type" value="Genomic_DNA"/>
</dbReference>
<evidence type="ECO:0000313" key="3">
    <source>
        <dbReference type="Proteomes" id="UP001231859"/>
    </source>
</evidence>
<keyword evidence="1" id="KW-1133">Transmembrane helix</keyword>
<organism evidence="2 3">
    <name type="scientific">Arsenophonus apicola</name>
    <dbReference type="NCBI Taxonomy" id="2879119"/>
    <lineage>
        <taxon>Bacteria</taxon>
        <taxon>Pseudomonadati</taxon>
        <taxon>Pseudomonadota</taxon>
        <taxon>Gammaproteobacteria</taxon>
        <taxon>Enterobacterales</taxon>
        <taxon>Morganellaceae</taxon>
        <taxon>Arsenophonus</taxon>
    </lineage>
</organism>
<dbReference type="Proteomes" id="UP001231859">
    <property type="component" value="Plasmid paApi_AU3"/>
</dbReference>
<name>A0ABY8NY30_9GAMM</name>
<evidence type="ECO:0000313" key="2">
    <source>
        <dbReference type="EMBL" id="WGO82155.1"/>
    </source>
</evidence>
<keyword evidence="2" id="KW-0614">Plasmid</keyword>
<proteinExistence type="predicted"/>
<accession>A0ABY8NY30</accession>
<feature type="transmembrane region" description="Helical" evidence="1">
    <location>
        <begin position="36"/>
        <end position="59"/>
    </location>
</feature>
<keyword evidence="1" id="KW-0812">Transmembrane</keyword>
<geneLocation type="plasmid" evidence="2 3">
    <name>paApi_AU3</name>
</geneLocation>
<dbReference type="Pfam" id="PF14110">
    <property type="entry name" value="DUF4282"/>
    <property type="match status" value="1"/>
</dbReference>
<reference evidence="2 3" key="1">
    <citation type="submission" date="2023-04" db="EMBL/GenBank/DDBJ databases">
        <title>Genome dynamics across the evolutionary transition to endosymbiosis.</title>
        <authorList>
            <person name="Siozios S."/>
            <person name="Nadal-Jimenez P."/>
            <person name="Azagi T."/>
            <person name="Sprong H."/>
            <person name="Frost C.L."/>
            <person name="Parratt S.R."/>
            <person name="Taylor G."/>
            <person name="Brettell L."/>
            <person name="Lew K.C."/>
            <person name="Croft L."/>
            <person name="King K.C."/>
            <person name="Brockhurst M.A."/>
            <person name="Hypsa V."/>
            <person name="Novakova E."/>
            <person name="Darby A.C."/>
            <person name="Hurst G.D.D."/>
        </authorList>
    </citation>
    <scope>NUCLEOTIDE SEQUENCE [LARGE SCALE GENOMIC DNA]</scope>
    <source>
        <strain evidence="3">aApi_AU</strain>
        <plasmid evidence="2 3">paApi_AU3</plasmid>
    </source>
</reference>
<evidence type="ECO:0000256" key="1">
    <source>
        <dbReference type="SAM" id="Phobius"/>
    </source>
</evidence>
<protein>
    <submittedName>
        <fullName evidence="2">DUF4282 domain-containing protein</fullName>
    </submittedName>
</protein>
<sequence>MKFKSYNSLMNLTELKKEIIMLKSLLRLDEMITPKIIIVFYWLGIIAVLFSGIGAIFAGSYSGGFFSGFVGGLVIIVIGIISVRVSCELIILLFNIYAKLKEIAENTKS</sequence>
<feature type="transmembrane region" description="Helical" evidence="1">
    <location>
        <begin position="65"/>
        <end position="98"/>
    </location>
</feature>
<gene>
    <name evidence="2" type="ORF">QG404_00055</name>
</gene>
<keyword evidence="3" id="KW-1185">Reference proteome</keyword>